<protein>
    <submittedName>
        <fullName evidence="1">Uncharacterized protein</fullName>
    </submittedName>
</protein>
<sequence>MRNRTDPSLRKTGRAKLPIWTAFLALALVNCHTQDPMPCPVYMANQSGYSLCIEISQTQEFCECTEVFYFMDDSDSLFLGYYPDGYAFWLWGWIEEDRDADTTFSIDYPVHVTVAGRTLLLLDDSLGVPVLRVVH</sequence>
<comment type="caution">
    <text evidence="1">The sequence shown here is derived from an EMBL/GenBank/DDBJ whole genome shotgun (WGS) entry which is preliminary data.</text>
</comment>
<reference evidence="1" key="1">
    <citation type="submission" date="2019-03" db="EMBL/GenBank/DDBJ databases">
        <title>Lake Tanganyika Metagenome-Assembled Genomes (MAGs).</title>
        <authorList>
            <person name="Tran P."/>
        </authorList>
    </citation>
    <scope>NUCLEOTIDE SEQUENCE</scope>
    <source>
        <strain evidence="1">K_DeepCast_150m_m2_040</strain>
    </source>
</reference>
<evidence type="ECO:0000313" key="1">
    <source>
        <dbReference type="EMBL" id="MBM3331252.1"/>
    </source>
</evidence>
<proteinExistence type="predicted"/>
<gene>
    <name evidence="1" type="ORF">FJY68_05280</name>
</gene>
<name>A0A937XDW9_UNCW3</name>
<evidence type="ECO:0000313" key="2">
    <source>
        <dbReference type="Proteomes" id="UP000779900"/>
    </source>
</evidence>
<dbReference type="EMBL" id="VGIR01000023">
    <property type="protein sequence ID" value="MBM3331252.1"/>
    <property type="molecule type" value="Genomic_DNA"/>
</dbReference>
<accession>A0A937XDW9</accession>
<organism evidence="1 2">
    <name type="scientific">candidate division WOR-3 bacterium</name>
    <dbReference type="NCBI Taxonomy" id="2052148"/>
    <lineage>
        <taxon>Bacteria</taxon>
        <taxon>Bacteria division WOR-3</taxon>
    </lineage>
</organism>
<dbReference type="AlphaFoldDB" id="A0A937XDW9"/>
<dbReference type="Proteomes" id="UP000779900">
    <property type="component" value="Unassembled WGS sequence"/>
</dbReference>